<evidence type="ECO:0000313" key="3">
    <source>
        <dbReference type="Proteomes" id="UP000681075"/>
    </source>
</evidence>
<dbReference type="PANTHER" id="PTHR20883:SF48">
    <property type="entry name" value="ECTOINE DIOXYGENASE"/>
    <property type="match status" value="1"/>
</dbReference>
<dbReference type="PANTHER" id="PTHR20883">
    <property type="entry name" value="PHYTANOYL-COA DIOXYGENASE DOMAIN CONTAINING 1"/>
    <property type="match status" value="1"/>
</dbReference>
<dbReference type="GO" id="GO:0016706">
    <property type="term" value="F:2-oxoglutarate-dependent dioxygenase activity"/>
    <property type="evidence" value="ECO:0007669"/>
    <property type="project" value="UniProtKB-ARBA"/>
</dbReference>
<accession>A0A8S8XFP0</accession>
<dbReference type="Gene3D" id="2.60.120.620">
    <property type="entry name" value="q2cbj1_9rhob like domain"/>
    <property type="match status" value="1"/>
</dbReference>
<sequence>MSSEFSAVNLADPSEAQKKAWQHDGFLIVRNFFSARETADLLRWTDEITNAPEVPGRHMVYYETSRTEPDKRVIQRIENFCPFHAEFDRVVRNGRLSLWLDKLMGGPTVLFKEKINFKLPGSAGFEPHQDQQAGWSRYAPLFVTALVTLDPATLANGCLELVPGKHRQGLIGEEWTPLSWDDLGLEPVETAPGDVVFFDSFVPHASKPNQTNAPRRILYLTYNRADHGDHRVQYFADKRREFPPDVERDGKTDYTFRV</sequence>
<comment type="caution">
    <text evidence="2">The sequence shown here is derived from an EMBL/GenBank/DDBJ whole genome shotgun (WGS) entry which is preliminary data.</text>
</comment>
<name>A0A8S8XFP0_9PROT</name>
<reference evidence="2" key="1">
    <citation type="submission" date="2021-02" db="EMBL/GenBank/DDBJ databases">
        <title>Genome sequence of Rhodospirillales sp. strain TMPK1 isolated from soil.</title>
        <authorList>
            <person name="Nakai R."/>
            <person name="Kusada H."/>
            <person name="Tamaki H."/>
        </authorList>
    </citation>
    <scope>NUCLEOTIDE SEQUENCE</scope>
    <source>
        <strain evidence="2">TMPK1</strain>
    </source>
</reference>
<dbReference type="Proteomes" id="UP000681075">
    <property type="component" value="Unassembled WGS sequence"/>
</dbReference>
<dbReference type="Pfam" id="PF05721">
    <property type="entry name" value="PhyH"/>
    <property type="match status" value="1"/>
</dbReference>
<dbReference type="SUPFAM" id="SSF51197">
    <property type="entry name" value="Clavaminate synthase-like"/>
    <property type="match status" value="1"/>
</dbReference>
<dbReference type="AlphaFoldDB" id="A0A8S8XFP0"/>
<comment type="cofactor">
    <cofactor evidence="1">
        <name>Fe(2+)</name>
        <dbReference type="ChEBI" id="CHEBI:29033"/>
    </cofactor>
</comment>
<organism evidence="2 3">
    <name type="scientific">Roseiterribacter gracilis</name>
    <dbReference type="NCBI Taxonomy" id="2812848"/>
    <lineage>
        <taxon>Bacteria</taxon>
        <taxon>Pseudomonadati</taxon>
        <taxon>Pseudomonadota</taxon>
        <taxon>Alphaproteobacteria</taxon>
        <taxon>Rhodospirillales</taxon>
        <taxon>Roseiterribacteraceae</taxon>
        <taxon>Roseiterribacter</taxon>
    </lineage>
</organism>
<gene>
    <name evidence="2" type="ORF">TMPK1_30490</name>
</gene>
<evidence type="ECO:0000313" key="2">
    <source>
        <dbReference type="EMBL" id="GIL40812.1"/>
    </source>
</evidence>
<dbReference type="EMBL" id="BOPV01000001">
    <property type="protein sequence ID" value="GIL40812.1"/>
    <property type="molecule type" value="Genomic_DNA"/>
</dbReference>
<evidence type="ECO:0000256" key="1">
    <source>
        <dbReference type="ARBA" id="ARBA00001954"/>
    </source>
</evidence>
<keyword evidence="3" id="KW-1185">Reference proteome</keyword>
<protein>
    <submittedName>
        <fullName evidence="2">L-proline 4-hydroxylase</fullName>
    </submittedName>
</protein>
<proteinExistence type="predicted"/>
<dbReference type="RefSeq" id="WP_420244025.1">
    <property type="nucleotide sequence ID" value="NZ_BOPV01000001.1"/>
</dbReference>
<dbReference type="InterPro" id="IPR008775">
    <property type="entry name" value="Phytyl_CoA_dOase-like"/>
</dbReference>
<dbReference type="GO" id="GO:0005506">
    <property type="term" value="F:iron ion binding"/>
    <property type="evidence" value="ECO:0007669"/>
    <property type="project" value="UniProtKB-ARBA"/>
</dbReference>